<dbReference type="Pfam" id="PF07687">
    <property type="entry name" value="M20_dimer"/>
    <property type="match status" value="1"/>
</dbReference>
<comment type="cofactor">
    <cofactor evidence="1">
        <name>Co(2+)</name>
        <dbReference type="ChEBI" id="CHEBI:48828"/>
    </cofactor>
</comment>
<dbReference type="CDD" id="cd03894">
    <property type="entry name" value="M20_ArgE"/>
    <property type="match status" value="1"/>
</dbReference>
<dbReference type="GO" id="GO:0009014">
    <property type="term" value="F:succinyl-diaminopimelate desuccinylase activity"/>
    <property type="evidence" value="ECO:0007669"/>
    <property type="project" value="UniProtKB-EC"/>
</dbReference>
<accession>L0DN87</accession>
<dbReference type="GO" id="GO:0046872">
    <property type="term" value="F:metal ion binding"/>
    <property type="evidence" value="ECO:0007669"/>
    <property type="project" value="UniProtKB-KW"/>
</dbReference>
<dbReference type="InterPro" id="IPR010182">
    <property type="entry name" value="ArgE/DapE"/>
</dbReference>
<dbReference type="NCBIfam" id="TIGR01910">
    <property type="entry name" value="DapE-ArgE"/>
    <property type="match status" value="1"/>
</dbReference>
<keyword evidence="8" id="KW-0378">Hydrolase</keyword>
<evidence type="ECO:0000313" key="14">
    <source>
        <dbReference type="Proteomes" id="UP000010798"/>
    </source>
</evidence>
<dbReference type="STRING" id="886293.Sinac_6205"/>
<dbReference type="Gene3D" id="3.40.630.10">
    <property type="entry name" value="Zn peptidases"/>
    <property type="match status" value="1"/>
</dbReference>
<evidence type="ECO:0000256" key="9">
    <source>
        <dbReference type="ARBA" id="ARBA00022833"/>
    </source>
</evidence>
<evidence type="ECO:0000256" key="4">
    <source>
        <dbReference type="ARBA" id="ARBA00006247"/>
    </source>
</evidence>
<dbReference type="Pfam" id="PF01546">
    <property type="entry name" value="Peptidase_M20"/>
    <property type="match status" value="1"/>
</dbReference>
<comment type="pathway">
    <text evidence="3">Amino-acid biosynthesis; L-lysine biosynthesis via DAP pathway; LL-2,6-diaminopimelate from (S)-tetrahydrodipicolinate (succinylase route): step 3/3.</text>
</comment>
<comment type="catalytic activity">
    <reaction evidence="11">
        <text>N-succinyl-(2S,6S)-2,6-diaminopimelate + H2O = (2S,6S)-2,6-diaminopimelate + succinate</text>
        <dbReference type="Rhea" id="RHEA:22608"/>
        <dbReference type="ChEBI" id="CHEBI:15377"/>
        <dbReference type="ChEBI" id="CHEBI:30031"/>
        <dbReference type="ChEBI" id="CHEBI:57609"/>
        <dbReference type="ChEBI" id="CHEBI:58087"/>
        <dbReference type="EC" id="3.5.1.18"/>
    </reaction>
</comment>
<dbReference type="PANTHER" id="PTHR43808:SF31">
    <property type="entry name" value="N-ACETYL-L-CITRULLINE DEACETYLASE"/>
    <property type="match status" value="1"/>
</dbReference>
<evidence type="ECO:0000313" key="13">
    <source>
        <dbReference type="EMBL" id="AGA30303.1"/>
    </source>
</evidence>
<keyword evidence="9" id="KW-0862">Zinc</keyword>
<dbReference type="GO" id="GO:0009089">
    <property type="term" value="P:lysine biosynthetic process via diaminopimelate"/>
    <property type="evidence" value="ECO:0007669"/>
    <property type="project" value="UniProtKB-UniPathway"/>
</dbReference>
<dbReference type="EC" id="3.5.1.18" evidence="5"/>
<evidence type="ECO:0000256" key="1">
    <source>
        <dbReference type="ARBA" id="ARBA00001941"/>
    </source>
</evidence>
<dbReference type="KEGG" id="saci:Sinac_6205"/>
<dbReference type="AlphaFoldDB" id="L0DN87"/>
<keyword evidence="7" id="KW-0479">Metal-binding</keyword>
<dbReference type="SUPFAM" id="SSF53187">
    <property type="entry name" value="Zn-dependent exopeptidases"/>
    <property type="match status" value="1"/>
</dbReference>
<dbReference type="InterPro" id="IPR002933">
    <property type="entry name" value="Peptidase_M20"/>
</dbReference>
<dbReference type="InterPro" id="IPR001261">
    <property type="entry name" value="ArgE/DapE_CS"/>
</dbReference>
<feature type="domain" description="Peptidase M20 dimerisation" evidence="12">
    <location>
        <begin position="177"/>
        <end position="283"/>
    </location>
</feature>
<sequence>MDAVTRLLSDLVAIPSVNPMGRPLQGKGFLEGGMSDYLENWFQSLGVPYERRTVAPGRDNLIARYKSPHDRKTVLFDAHQDTVPTDGMTISPFVPEIRDGRLYGRGSCDVKGGMAAMLEAFARLVKERPANSASVVMACTVDEEFTHIGSSQLAASPRMADYAIVAEPTKLDIVHRHKGAVRWKIRTKGVACHSSTPKLGINAIYRMGELLGALSEYADMLSQATPDPILGPPSLSVGRIEGGLSVNVVPDWCEIEVDRRIIPGEAPSDCYQRVQTYLRDRLGDSVTWEFFPPWVNMPPLSQEVGDENGWVARVRHAVGEASGRVPELAGVPYGTDAGPLGQTGLPCLVIGPGDIAQAHTKDEWIELDQVQTAVDAYYQIALALG</sequence>
<keyword evidence="10" id="KW-0170">Cobalt</keyword>
<dbReference type="RefSeq" id="WP_015249389.1">
    <property type="nucleotide sequence ID" value="NC_019892.1"/>
</dbReference>
<dbReference type="InterPro" id="IPR050072">
    <property type="entry name" value="Peptidase_M20A"/>
</dbReference>
<evidence type="ECO:0000256" key="2">
    <source>
        <dbReference type="ARBA" id="ARBA00001947"/>
    </source>
</evidence>
<evidence type="ECO:0000256" key="6">
    <source>
        <dbReference type="ARBA" id="ARBA00016853"/>
    </source>
</evidence>
<dbReference type="SUPFAM" id="SSF55031">
    <property type="entry name" value="Bacterial exopeptidase dimerisation domain"/>
    <property type="match status" value="1"/>
</dbReference>
<evidence type="ECO:0000256" key="3">
    <source>
        <dbReference type="ARBA" id="ARBA00005130"/>
    </source>
</evidence>
<dbReference type="eggNOG" id="COG0624">
    <property type="taxonomic scope" value="Bacteria"/>
</dbReference>
<dbReference type="InterPro" id="IPR036264">
    <property type="entry name" value="Bact_exopeptidase_dim_dom"/>
</dbReference>
<keyword evidence="14" id="KW-1185">Reference proteome</keyword>
<dbReference type="Proteomes" id="UP000010798">
    <property type="component" value="Chromosome"/>
</dbReference>
<dbReference type="Gene3D" id="3.30.70.360">
    <property type="match status" value="1"/>
</dbReference>
<dbReference type="InterPro" id="IPR011650">
    <property type="entry name" value="Peptidase_M20_dimer"/>
</dbReference>
<evidence type="ECO:0000256" key="7">
    <source>
        <dbReference type="ARBA" id="ARBA00022723"/>
    </source>
</evidence>
<reference evidence="13 14" key="1">
    <citation type="submission" date="2012-02" db="EMBL/GenBank/DDBJ databases">
        <title>Complete sequence of chromosome of Singulisphaera acidiphila DSM 18658.</title>
        <authorList>
            <consortium name="US DOE Joint Genome Institute (JGI-PGF)"/>
            <person name="Lucas S."/>
            <person name="Copeland A."/>
            <person name="Lapidus A."/>
            <person name="Glavina del Rio T."/>
            <person name="Dalin E."/>
            <person name="Tice H."/>
            <person name="Bruce D."/>
            <person name="Goodwin L."/>
            <person name="Pitluck S."/>
            <person name="Peters L."/>
            <person name="Ovchinnikova G."/>
            <person name="Chertkov O."/>
            <person name="Kyrpides N."/>
            <person name="Mavromatis K."/>
            <person name="Ivanova N."/>
            <person name="Brettin T."/>
            <person name="Detter J.C."/>
            <person name="Han C."/>
            <person name="Larimer F."/>
            <person name="Land M."/>
            <person name="Hauser L."/>
            <person name="Markowitz V."/>
            <person name="Cheng J.-F."/>
            <person name="Hugenholtz P."/>
            <person name="Woyke T."/>
            <person name="Wu D."/>
            <person name="Tindall B."/>
            <person name="Pomrenke H."/>
            <person name="Brambilla E."/>
            <person name="Klenk H.-P."/>
            <person name="Eisen J.A."/>
        </authorList>
    </citation>
    <scope>NUCLEOTIDE SEQUENCE [LARGE SCALE GENOMIC DNA]</scope>
    <source>
        <strain evidence="14">ATCC BAA-1392 / DSM 18658 / VKM B-2454 / MOB10</strain>
    </source>
</reference>
<comment type="cofactor">
    <cofactor evidence="2">
        <name>Zn(2+)</name>
        <dbReference type="ChEBI" id="CHEBI:29105"/>
    </cofactor>
</comment>
<dbReference type="GO" id="GO:0006526">
    <property type="term" value="P:L-arginine biosynthetic process"/>
    <property type="evidence" value="ECO:0007669"/>
    <property type="project" value="TreeGrafter"/>
</dbReference>
<evidence type="ECO:0000256" key="5">
    <source>
        <dbReference type="ARBA" id="ARBA00011921"/>
    </source>
</evidence>
<dbReference type="PROSITE" id="PS00758">
    <property type="entry name" value="ARGE_DAPE_CPG2_1"/>
    <property type="match status" value="1"/>
</dbReference>
<evidence type="ECO:0000256" key="8">
    <source>
        <dbReference type="ARBA" id="ARBA00022801"/>
    </source>
</evidence>
<dbReference type="HOGENOM" id="CLU_021802_2_0_0"/>
<evidence type="ECO:0000259" key="12">
    <source>
        <dbReference type="Pfam" id="PF07687"/>
    </source>
</evidence>
<dbReference type="EMBL" id="CP003364">
    <property type="protein sequence ID" value="AGA30303.1"/>
    <property type="molecule type" value="Genomic_DNA"/>
</dbReference>
<evidence type="ECO:0000256" key="11">
    <source>
        <dbReference type="ARBA" id="ARBA00051301"/>
    </source>
</evidence>
<gene>
    <name evidence="13" type="ordered locus">Sinac_6205</name>
</gene>
<protein>
    <recommendedName>
        <fullName evidence="6">Probable succinyl-diaminopimelate desuccinylase</fullName>
        <ecNumber evidence="5">3.5.1.18</ecNumber>
    </recommendedName>
</protein>
<proteinExistence type="inferred from homology"/>
<name>L0DN87_SINAD</name>
<organism evidence="13 14">
    <name type="scientific">Singulisphaera acidiphila (strain ATCC BAA-1392 / DSM 18658 / VKM B-2454 / MOB10)</name>
    <dbReference type="NCBI Taxonomy" id="886293"/>
    <lineage>
        <taxon>Bacteria</taxon>
        <taxon>Pseudomonadati</taxon>
        <taxon>Planctomycetota</taxon>
        <taxon>Planctomycetia</taxon>
        <taxon>Isosphaerales</taxon>
        <taxon>Isosphaeraceae</taxon>
        <taxon>Singulisphaera</taxon>
    </lineage>
</organism>
<dbReference type="PANTHER" id="PTHR43808">
    <property type="entry name" value="ACETYLORNITHINE DEACETYLASE"/>
    <property type="match status" value="1"/>
</dbReference>
<evidence type="ECO:0000256" key="10">
    <source>
        <dbReference type="ARBA" id="ARBA00023285"/>
    </source>
</evidence>
<dbReference type="GO" id="GO:0008777">
    <property type="term" value="F:acetylornithine deacetylase activity"/>
    <property type="evidence" value="ECO:0007669"/>
    <property type="project" value="TreeGrafter"/>
</dbReference>
<dbReference type="UniPathway" id="UPA00034">
    <property type="reaction ID" value="UER00021"/>
</dbReference>
<comment type="similarity">
    <text evidence="4">Belongs to the peptidase M20A family.</text>
</comment>